<feature type="transmembrane region" description="Helical" evidence="2">
    <location>
        <begin position="44"/>
        <end position="65"/>
    </location>
</feature>
<dbReference type="EMBL" id="CP040330">
    <property type="protein sequence ID" value="QCS43401.1"/>
    <property type="molecule type" value="Genomic_DNA"/>
</dbReference>
<evidence type="ECO:0000256" key="1">
    <source>
        <dbReference type="SAM" id="MobiDB-lite"/>
    </source>
</evidence>
<dbReference type="AlphaFoldDB" id="A0A4P8WN06"/>
<gene>
    <name evidence="3" type="ORF">FEJ81_13960</name>
</gene>
<dbReference type="Proteomes" id="UP000302218">
    <property type="component" value="Chromosome"/>
</dbReference>
<feature type="transmembrane region" description="Helical" evidence="2">
    <location>
        <begin position="6"/>
        <end position="32"/>
    </location>
</feature>
<keyword evidence="2" id="KW-0472">Membrane</keyword>
<dbReference type="OrthoDB" id="380848at2157"/>
<feature type="compositionally biased region" description="Acidic residues" evidence="1">
    <location>
        <begin position="245"/>
        <end position="255"/>
    </location>
</feature>
<dbReference type="GeneID" id="40266399"/>
<evidence type="ECO:0000313" key="3">
    <source>
        <dbReference type="EMBL" id="QCS43401.1"/>
    </source>
</evidence>
<reference evidence="4" key="1">
    <citation type="submission" date="2019-05" db="EMBL/GenBank/DDBJ databases">
        <title>Genome sequence and methylation pattern of the halophilic Archaeon Natrinema versiforme BOL5-4.</title>
        <authorList>
            <person name="DasSarma P."/>
            <person name="Anton B.P."/>
            <person name="DasSarma S.L."/>
            <person name="Martinez F.L."/>
            <person name="Guzman D."/>
            <person name="Roberts R.J."/>
            <person name="DasSarma S."/>
        </authorList>
    </citation>
    <scope>NUCLEOTIDE SEQUENCE [LARGE SCALE GENOMIC DNA]</scope>
    <source>
        <strain evidence="4">BOL5-4</strain>
    </source>
</reference>
<evidence type="ECO:0000313" key="4">
    <source>
        <dbReference type="Proteomes" id="UP000302218"/>
    </source>
</evidence>
<feature type="transmembrane region" description="Helical" evidence="2">
    <location>
        <begin position="85"/>
        <end position="106"/>
    </location>
</feature>
<evidence type="ECO:0000256" key="2">
    <source>
        <dbReference type="SAM" id="Phobius"/>
    </source>
</evidence>
<organism evidence="3 4">
    <name type="scientific">Natrinema versiforme</name>
    <dbReference type="NCBI Taxonomy" id="88724"/>
    <lineage>
        <taxon>Archaea</taxon>
        <taxon>Methanobacteriati</taxon>
        <taxon>Methanobacteriota</taxon>
        <taxon>Stenosarchaea group</taxon>
        <taxon>Halobacteria</taxon>
        <taxon>Halobacteriales</taxon>
        <taxon>Natrialbaceae</taxon>
        <taxon>Natrinema</taxon>
    </lineage>
</organism>
<sequence>MPGGISIGFNLITITLFILPGIAGVKYGLLIADRADWLNRTDTIALSFGVSLLSATIAYFLYSGISVDILTYTDLLPILDTPLNTLSVYFHLMIISLLIGNVLGMFEFGGETIASRQGLWYEFFSRIESESESEKYQVRVRMQSGDELWGRVEDKGEISLDRDILLEEPRRIIREENGTISENYNYTGYAYLHNQGISHVEFDSISDADRAEAIKQQNDNSDSKSTEEDDQEMKELKFIATSTESSEEKEDNNPD</sequence>
<protein>
    <submittedName>
        <fullName evidence="3">Uncharacterized protein</fullName>
    </submittedName>
</protein>
<dbReference type="RefSeq" id="WP_138245860.1">
    <property type="nucleotide sequence ID" value="NZ_CP040330.1"/>
</dbReference>
<feature type="region of interest" description="Disordered" evidence="1">
    <location>
        <begin position="209"/>
        <end position="255"/>
    </location>
</feature>
<dbReference type="KEGG" id="nvr:FEJ81_13960"/>
<keyword evidence="2" id="KW-1133">Transmembrane helix</keyword>
<keyword evidence="2" id="KW-0812">Transmembrane</keyword>
<proteinExistence type="predicted"/>
<accession>A0A4P8WN06</accession>
<name>A0A4P8WN06_9EURY</name>